<feature type="domain" description="Methyltransferase FkbM" evidence="1">
    <location>
        <begin position="98"/>
        <end position="264"/>
    </location>
</feature>
<dbReference type="SUPFAM" id="SSF53335">
    <property type="entry name" value="S-adenosyl-L-methionine-dependent methyltransferases"/>
    <property type="match status" value="1"/>
</dbReference>
<dbReference type="InterPro" id="IPR006342">
    <property type="entry name" value="FkbM_mtfrase"/>
</dbReference>
<dbReference type="AlphaFoldDB" id="A0A6J7LCE4"/>
<organism evidence="2">
    <name type="scientific">freshwater metagenome</name>
    <dbReference type="NCBI Taxonomy" id="449393"/>
    <lineage>
        <taxon>unclassified sequences</taxon>
        <taxon>metagenomes</taxon>
        <taxon>ecological metagenomes</taxon>
    </lineage>
</organism>
<accession>A0A6J7LCE4</accession>
<dbReference type="InterPro" id="IPR029063">
    <property type="entry name" value="SAM-dependent_MTases_sf"/>
</dbReference>
<dbReference type="NCBIfam" id="TIGR01444">
    <property type="entry name" value="fkbM_fam"/>
    <property type="match status" value="1"/>
</dbReference>
<protein>
    <submittedName>
        <fullName evidence="2">Unannotated protein</fullName>
    </submittedName>
</protein>
<dbReference type="Pfam" id="PF05050">
    <property type="entry name" value="Methyltransf_21"/>
    <property type="match status" value="1"/>
</dbReference>
<dbReference type="PANTHER" id="PTHR34203">
    <property type="entry name" value="METHYLTRANSFERASE, FKBM FAMILY PROTEIN"/>
    <property type="match status" value="1"/>
</dbReference>
<proteinExistence type="predicted"/>
<sequence length="303" mass="33111">MKSVLKALILLPLRLADAYSRAVARLWPSAAFAWTDLAYGITRDSRVTVRHSTAEGSLDMTFYTPNAMCRYRTDTFSTKEPETLEWIDRFGGDGAFYDIGANVGLYSVYYAKVHDGTVYAFEPSVLNLGLLAKNISINDLSDRVVIVPNPLTSENQVAPFHLSMLDEGGSMSTFGVETGHDGAALETQLAYGTTGMSLDFMVEQGLIPQPPTMIKIDVDGIEHLILRGAEKVLALPGLQTVLIEVNEDFQVLATEVADLLRAAGLALVERRRSDMFAGGAFENTYNQIWVRDSMTDDVGAAIA</sequence>
<dbReference type="PANTHER" id="PTHR34203:SF15">
    <property type="entry name" value="SLL1173 PROTEIN"/>
    <property type="match status" value="1"/>
</dbReference>
<dbReference type="Gene3D" id="3.40.50.150">
    <property type="entry name" value="Vaccinia Virus protein VP39"/>
    <property type="match status" value="1"/>
</dbReference>
<dbReference type="InterPro" id="IPR052514">
    <property type="entry name" value="SAM-dependent_MTase"/>
</dbReference>
<dbReference type="EMBL" id="CAFBNE010000115">
    <property type="protein sequence ID" value="CAB4965831.1"/>
    <property type="molecule type" value="Genomic_DNA"/>
</dbReference>
<evidence type="ECO:0000259" key="1">
    <source>
        <dbReference type="Pfam" id="PF05050"/>
    </source>
</evidence>
<gene>
    <name evidence="2" type="ORF">UFOPK3772_02717</name>
</gene>
<evidence type="ECO:0000313" key="2">
    <source>
        <dbReference type="EMBL" id="CAB4965831.1"/>
    </source>
</evidence>
<reference evidence="2" key="1">
    <citation type="submission" date="2020-05" db="EMBL/GenBank/DDBJ databases">
        <authorList>
            <person name="Chiriac C."/>
            <person name="Salcher M."/>
            <person name="Ghai R."/>
            <person name="Kavagutti S V."/>
        </authorList>
    </citation>
    <scope>NUCLEOTIDE SEQUENCE</scope>
</reference>
<name>A0A6J7LCE4_9ZZZZ</name>